<sequence length="247" mass="27841">MRHAEGLQKAVWYIRHRAAAASFRSLLQQRRRQTWQKLCTDLATQDFCKTTATVKRIRQNRQTHAVFTDSAGPSAAADRMVTHVGTVFDGSFLPSDRAVDPEPLQGPHSLDDCPCSPEVVQDALDGVARRKAPRIDHLRAEMPALINLFRLCWRSSRTPLAWRVAQVVPIHKEGPATDPANFRPISLLSVLRPFRQHPCGSPPGRRLVAAHPAHHWHAARLDPITTFVFSIHQLSSLFPPRPFTTYH</sequence>
<dbReference type="InParanoid" id="A0A1X2HBP6"/>
<evidence type="ECO:0000313" key="1">
    <source>
        <dbReference type="EMBL" id="ORY96238.1"/>
    </source>
</evidence>
<gene>
    <name evidence="1" type="ORF">BCR43DRAFT_269450</name>
</gene>
<name>A0A1X2HBP6_SYNRA</name>
<proteinExistence type="predicted"/>
<dbReference type="OMA" id="DTMATHF"/>
<dbReference type="EMBL" id="MCGN01000005">
    <property type="protein sequence ID" value="ORY96238.1"/>
    <property type="molecule type" value="Genomic_DNA"/>
</dbReference>
<keyword evidence="2" id="KW-1185">Reference proteome</keyword>
<dbReference type="OrthoDB" id="2260598at2759"/>
<organism evidence="1 2">
    <name type="scientific">Syncephalastrum racemosum</name>
    <name type="common">Filamentous fungus</name>
    <dbReference type="NCBI Taxonomy" id="13706"/>
    <lineage>
        <taxon>Eukaryota</taxon>
        <taxon>Fungi</taxon>
        <taxon>Fungi incertae sedis</taxon>
        <taxon>Mucoromycota</taxon>
        <taxon>Mucoromycotina</taxon>
        <taxon>Mucoromycetes</taxon>
        <taxon>Mucorales</taxon>
        <taxon>Syncephalastraceae</taxon>
        <taxon>Syncephalastrum</taxon>
    </lineage>
</organism>
<evidence type="ECO:0000313" key="2">
    <source>
        <dbReference type="Proteomes" id="UP000242180"/>
    </source>
</evidence>
<reference evidence="1 2" key="1">
    <citation type="submission" date="2016-07" db="EMBL/GenBank/DDBJ databases">
        <title>Pervasive Adenine N6-methylation of Active Genes in Fungi.</title>
        <authorList>
            <consortium name="DOE Joint Genome Institute"/>
            <person name="Mondo S.J."/>
            <person name="Dannebaum R.O."/>
            <person name="Kuo R.C."/>
            <person name="Labutti K."/>
            <person name="Haridas S."/>
            <person name="Kuo A."/>
            <person name="Salamov A."/>
            <person name="Ahrendt S.R."/>
            <person name="Lipzen A."/>
            <person name="Sullivan W."/>
            <person name="Andreopoulos W.B."/>
            <person name="Clum A."/>
            <person name="Lindquist E."/>
            <person name="Daum C."/>
            <person name="Ramamoorthy G.K."/>
            <person name="Gryganskyi A."/>
            <person name="Culley D."/>
            <person name="Magnuson J.K."/>
            <person name="James T.Y."/>
            <person name="O'Malley M.A."/>
            <person name="Stajich J.E."/>
            <person name="Spatafora J.W."/>
            <person name="Visel A."/>
            <person name="Grigoriev I.V."/>
        </authorList>
    </citation>
    <scope>NUCLEOTIDE SEQUENCE [LARGE SCALE GENOMIC DNA]</scope>
    <source>
        <strain evidence="1 2">NRRL 2496</strain>
    </source>
</reference>
<comment type="caution">
    <text evidence="1">The sequence shown here is derived from an EMBL/GenBank/DDBJ whole genome shotgun (WGS) entry which is preliminary data.</text>
</comment>
<accession>A0A1X2HBP6</accession>
<protein>
    <submittedName>
        <fullName evidence="1">Uncharacterized protein</fullName>
    </submittedName>
</protein>
<dbReference type="Proteomes" id="UP000242180">
    <property type="component" value="Unassembled WGS sequence"/>
</dbReference>
<dbReference type="AlphaFoldDB" id="A0A1X2HBP6"/>